<evidence type="ECO:0000256" key="2">
    <source>
        <dbReference type="SAM" id="MobiDB-lite"/>
    </source>
</evidence>
<dbReference type="Gene3D" id="1.10.510.10">
    <property type="entry name" value="Transferase(Phosphotransferase) domain 1"/>
    <property type="match status" value="1"/>
</dbReference>
<dbReference type="SUPFAM" id="SSF81901">
    <property type="entry name" value="HCP-like"/>
    <property type="match status" value="1"/>
</dbReference>
<feature type="region of interest" description="Disordered" evidence="2">
    <location>
        <begin position="824"/>
        <end position="851"/>
    </location>
</feature>
<evidence type="ECO:0000313" key="4">
    <source>
        <dbReference type="EMBL" id="KIO16352.1"/>
    </source>
</evidence>
<evidence type="ECO:0000256" key="1">
    <source>
        <dbReference type="PROSITE-ProRule" id="PRU00339"/>
    </source>
</evidence>
<dbReference type="SUPFAM" id="SSF56112">
    <property type="entry name" value="Protein kinase-like (PK-like)"/>
    <property type="match status" value="1"/>
</dbReference>
<dbReference type="EMBL" id="KN823588">
    <property type="protein sequence ID" value="KIO16352.1"/>
    <property type="molecule type" value="Genomic_DNA"/>
</dbReference>
<dbReference type="SMART" id="SM00220">
    <property type="entry name" value="S_TKc"/>
    <property type="match status" value="1"/>
</dbReference>
<feature type="region of interest" description="Disordered" evidence="2">
    <location>
        <begin position="1"/>
        <end position="24"/>
    </location>
</feature>
<dbReference type="SMART" id="SM00028">
    <property type="entry name" value="TPR"/>
    <property type="match status" value="11"/>
</dbReference>
<evidence type="ECO:0000259" key="3">
    <source>
        <dbReference type="PROSITE" id="PS50011"/>
    </source>
</evidence>
<dbReference type="Proteomes" id="UP000054248">
    <property type="component" value="Unassembled WGS sequence"/>
</dbReference>
<sequence length="851" mass="95895">MEGDADTDIPIGLGSNSSVSSGGFEPSARIRARVEKLAHERIDPMLITFWDGACESHGGHATVLKARMYMRRWRRTDVVAVKKTRIADDMDLERALGLAIREAEFLAGFSHPNIIKFEGFIEELSKGIIWLVFPWADNGNLKDFVALKDWVTFERISLINDVAQGLAYLHSREPRICHGDLKSLNVLVNSECRAAITDFGSARPLRRRVPRARNKRVDNQPWPAQPPNATFHASTNTITLTGNKYTIRWAAPEVLIEDRLSLESDIWALGWIAYEVMTNFLPFEDASSDVVVVERVLGGQLPSLSENDHLSVIHELCSLMTLCWQANPTKRPKADYCRDSIEQMPMVVPEFNPSLSPGVVAKRSHSTELLRKFGYMYQSRGEYAKAFDAFVKQLEHSRSFGKAKDEVSSLQDLAQLHQLLNEDDKAIRLYCEALEIRPDLSDRTGRALALWGLADVHRLRGEYDKAIRLYSEALKIPNLHDGKVRANALWGLAHVHRLRSEYDKAISHYSEALEICTNLDDRAGRADSLWGLADVHGLRDEYDQAISLYSEALKIRTDLRDRKGRADALWGLADIHRLRSESDKAIRLYSEAFEIHTDRDDRRGEANALWGLAGVHRLREEYDKAVRLYSEALEIHTDLSDGKGRADALCGLAGVHQDRGEYDDAIPLYSEALEIRIDLSDRKGRADALLGLADVHGLRGDSEKSIRLYSQASKILTKIGDGKGKADALLGLAHVHRLRGEYKPAIRLYSEALKIRTDLGDEKGRADGLLGLADVHRHRGERDQAILLYSKALKICTDVRDRRGKADALSALADLQRYRVRQGHPALLRDPENSHRPQQKKRQSRRPAGSR</sequence>
<dbReference type="GO" id="GO:0004672">
    <property type="term" value="F:protein kinase activity"/>
    <property type="evidence" value="ECO:0007669"/>
    <property type="project" value="InterPro"/>
</dbReference>
<dbReference type="OrthoDB" id="5986190at2759"/>
<gene>
    <name evidence="4" type="ORF">M407DRAFT_33994</name>
</gene>
<dbReference type="InterPro" id="IPR019734">
    <property type="entry name" value="TPR_rpt"/>
</dbReference>
<dbReference type="Pfam" id="PF13424">
    <property type="entry name" value="TPR_12"/>
    <property type="match status" value="4"/>
</dbReference>
<keyword evidence="5" id="KW-1185">Reference proteome</keyword>
<feature type="domain" description="Protein kinase" evidence="3">
    <location>
        <begin position="49"/>
        <end position="347"/>
    </location>
</feature>
<organism evidence="4 5">
    <name type="scientific">Tulasnella calospora MUT 4182</name>
    <dbReference type="NCBI Taxonomy" id="1051891"/>
    <lineage>
        <taxon>Eukaryota</taxon>
        <taxon>Fungi</taxon>
        <taxon>Dikarya</taxon>
        <taxon>Basidiomycota</taxon>
        <taxon>Agaricomycotina</taxon>
        <taxon>Agaricomycetes</taxon>
        <taxon>Cantharellales</taxon>
        <taxon>Tulasnellaceae</taxon>
        <taxon>Tulasnella</taxon>
    </lineage>
</organism>
<dbReference type="Gene3D" id="1.25.40.10">
    <property type="entry name" value="Tetratricopeptide repeat domain"/>
    <property type="match status" value="2"/>
</dbReference>
<dbReference type="InterPro" id="IPR000719">
    <property type="entry name" value="Prot_kinase_dom"/>
</dbReference>
<feature type="repeat" description="TPR" evidence="1">
    <location>
        <begin position="526"/>
        <end position="559"/>
    </location>
</feature>
<dbReference type="PROSITE" id="PS50005">
    <property type="entry name" value="TPR"/>
    <property type="match status" value="8"/>
</dbReference>
<reference evidence="4 5" key="1">
    <citation type="submission" date="2014-04" db="EMBL/GenBank/DDBJ databases">
        <authorList>
            <consortium name="DOE Joint Genome Institute"/>
            <person name="Kuo A."/>
            <person name="Girlanda M."/>
            <person name="Perotto S."/>
            <person name="Kohler A."/>
            <person name="Nagy L.G."/>
            <person name="Floudas D."/>
            <person name="Copeland A."/>
            <person name="Barry K.W."/>
            <person name="Cichocki N."/>
            <person name="Veneault-Fourrey C."/>
            <person name="LaButti K."/>
            <person name="Lindquist E.A."/>
            <person name="Lipzen A."/>
            <person name="Lundell T."/>
            <person name="Morin E."/>
            <person name="Murat C."/>
            <person name="Sun H."/>
            <person name="Tunlid A."/>
            <person name="Henrissat B."/>
            <person name="Grigoriev I.V."/>
            <person name="Hibbett D.S."/>
            <person name="Martin F."/>
            <person name="Nordberg H.P."/>
            <person name="Cantor M.N."/>
            <person name="Hua S.X."/>
        </authorList>
    </citation>
    <scope>NUCLEOTIDE SEQUENCE [LARGE SCALE GENOMIC DNA]</scope>
    <source>
        <strain evidence="4 5">MUT 4182</strain>
    </source>
</reference>
<feature type="repeat" description="TPR" evidence="1">
    <location>
        <begin position="486"/>
        <end position="519"/>
    </location>
</feature>
<dbReference type="PROSITE" id="PS50011">
    <property type="entry name" value="PROTEIN_KINASE_DOM"/>
    <property type="match status" value="1"/>
</dbReference>
<protein>
    <recommendedName>
        <fullName evidence="3">Protein kinase domain-containing protein</fullName>
    </recommendedName>
</protein>
<dbReference type="PANTHER" id="PTHR10098">
    <property type="entry name" value="RAPSYN-RELATED"/>
    <property type="match status" value="1"/>
</dbReference>
<dbReference type="PROSITE" id="PS00108">
    <property type="entry name" value="PROTEIN_KINASE_ST"/>
    <property type="match status" value="1"/>
</dbReference>
<dbReference type="HOGENOM" id="CLU_000288_7_37_1"/>
<feature type="repeat" description="TPR" evidence="1">
    <location>
        <begin position="447"/>
        <end position="480"/>
    </location>
</feature>
<dbReference type="AlphaFoldDB" id="A0A0C3L419"/>
<dbReference type="InterPro" id="IPR011009">
    <property type="entry name" value="Kinase-like_dom_sf"/>
</dbReference>
<feature type="compositionally biased region" description="Low complexity" evidence="2">
    <location>
        <begin position="12"/>
        <end position="23"/>
    </location>
</feature>
<feature type="repeat" description="TPR" evidence="1">
    <location>
        <begin position="646"/>
        <end position="679"/>
    </location>
</feature>
<dbReference type="Pfam" id="PF13432">
    <property type="entry name" value="TPR_16"/>
    <property type="match status" value="1"/>
</dbReference>
<evidence type="ECO:0000313" key="5">
    <source>
        <dbReference type="Proteomes" id="UP000054248"/>
    </source>
</evidence>
<proteinExistence type="predicted"/>
<feature type="repeat" description="TPR" evidence="1">
    <location>
        <begin position="606"/>
        <end position="639"/>
    </location>
</feature>
<accession>A0A0C3L419</accession>
<name>A0A0C3L419_9AGAM</name>
<dbReference type="PANTHER" id="PTHR10098:SF108">
    <property type="entry name" value="TETRATRICOPEPTIDE REPEAT PROTEIN 28"/>
    <property type="match status" value="1"/>
</dbReference>
<feature type="repeat" description="TPR" evidence="1">
    <location>
        <begin position="407"/>
        <end position="440"/>
    </location>
</feature>
<dbReference type="Pfam" id="PF00069">
    <property type="entry name" value="Pkinase"/>
    <property type="match status" value="1"/>
</dbReference>
<dbReference type="GO" id="GO:0005524">
    <property type="term" value="F:ATP binding"/>
    <property type="evidence" value="ECO:0007669"/>
    <property type="project" value="InterPro"/>
</dbReference>
<dbReference type="STRING" id="1051891.A0A0C3L419"/>
<dbReference type="SUPFAM" id="SSF48452">
    <property type="entry name" value="TPR-like"/>
    <property type="match status" value="2"/>
</dbReference>
<dbReference type="InterPro" id="IPR008271">
    <property type="entry name" value="Ser/Thr_kinase_AS"/>
</dbReference>
<dbReference type="Pfam" id="PF13176">
    <property type="entry name" value="TPR_7"/>
    <property type="match status" value="2"/>
</dbReference>
<dbReference type="InterPro" id="IPR011990">
    <property type="entry name" value="TPR-like_helical_dom_sf"/>
</dbReference>
<feature type="repeat" description="TPR" evidence="1">
    <location>
        <begin position="367"/>
        <end position="400"/>
    </location>
</feature>
<feature type="repeat" description="TPR" evidence="1">
    <location>
        <begin position="726"/>
        <end position="759"/>
    </location>
</feature>
<keyword evidence="1" id="KW-0802">TPR repeat</keyword>
<reference evidence="5" key="2">
    <citation type="submission" date="2015-01" db="EMBL/GenBank/DDBJ databases">
        <title>Evolutionary Origins and Diversification of the Mycorrhizal Mutualists.</title>
        <authorList>
            <consortium name="DOE Joint Genome Institute"/>
            <consortium name="Mycorrhizal Genomics Consortium"/>
            <person name="Kohler A."/>
            <person name="Kuo A."/>
            <person name="Nagy L.G."/>
            <person name="Floudas D."/>
            <person name="Copeland A."/>
            <person name="Barry K.W."/>
            <person name="Cichocki N."/>
            <person name="Veneault-Fourrey C."/>
            <person name="LaButti K."/>
            <person name="Lindquist E.A."/>
            <person name="Lipzen A."/>
            <person name="Lundell T."/>
            <person name="Morin E."/>
            <person name="Murat C."/>
            <person name="Riley R."/>
            <person name="Ohm R."/>
            <person name="Sun H."/>
            <person name="Tunlid A."/>
            <person name="Henrissat B."/>
            <person name="Grigoriev I.V."/>
            <person name="Hibbett D.S."/>
            <person name="Martin F."/>
        </authorList>
    </citation>
    <scope>NUCLEOTIDE SEQUENCE [LARGE SCALE GENOMIC DNA]</scope>
    <source>
        <strain evidence="5">MUT 4182</strain>
    </source>
</reference>